<organism evidence="1 2">
    <name type="scientific">Gossypium armourianum</name>
    <dbReference type="NCBI Taxonomy" id="34283"/>
    <lineage>
        <taxon>Eukaryota</taxon>
        <taxon>Viridiplantae</taxon>
        <taxon>Streptophyta</taxon>
        <taxon>Embryophyta</taxon>
        <taxon>Tracheophyta</taxon>
        <taxon>Spermatophyta</taxon>
        <taxon>Magnoliopsida</taxon>
        <taxon>eudicotyledons</taxon>
        <taxon>Gunneridae</taxon>
        <taxon>Pentapetalae</taxon>
        <taxon>rosids</taxon>
        <taxon>malvids</taxon>
        <taxon>Malvales</taxon>
        <taxon>Malvaceae</taxon>
        <taxon>Malvoideae</taxon>
        <taxon>Gossypium</taxon>
    </lineage>
</organism>
<comment type="caution">
    <text evidence="1">The sequence shown here is derived from an EMBL/GenBank/DDBJ whole genome shotgun (WGS) entry which is preliminary data.</text>
</comment>
<evidence type="ECO:0000313" key="2">
    <source>
        <dbReference type="Proteomes" id="UP000593575"/>
    </source>
</evidence>
<reference evidence="1 2" key="1">
    <citation type="journal article" date="2019" name="Genome Biol. Evol.">
        <title>Insights into the evolution of the New World diploid cottons (Gossypium, subgenus Houzingenia) based on genome sequencing.</title>
        <authorList>
            <person name="Grover C.E."/>
            <person name="Arick M.A. 2nd"/>
            <person name="Thrash A."/>
            <person name="Conover J.L."/>
            <person name="Sanders W.S."/>
            <person name="Peterson D.G."/>
            <person name="Frelichowski J.E."/>
            <person name="Scheffler J.A."/>
            <person name="Scheffler B.E."/>
            <person name="Wendel J.F."/>
        </authorList>
    </citation>
    <scope>NUCLEOTIDE SEQUENCE [LARGE SCALE GENOMIC DNA]</scope>
    <source>
        <strain evidence="1">6</strain>
        <tissue evidence="1">Leaf</tissue>
    </source>
</reference>
<gene>
    <name evidence="1" type="ORF">Goarm_020263</name>
</gene>
<protein>
    <submittedName>
        <fullName evidence="1">Uncharacterized protein</fullName>
    </submittedName>
</protein>
<accession>A0A7J9IN32</accession>
<name>A0A7J9IN32_9ROSI</name>
<dbReference type="Proteomes" id="UP000593575">
    <property type="component" value="Unassembled WGS sequence"/>
</dbReference>
<evidence type="ECO:0000313" key="1">
    <source>
        <dbReference type="EMBL" id="MBA0823537.1"/>
    </source>
</evidence>
<dbReference type="EMBL" id="JABFAE010000002">
    <property type="protein sequence ID" value="MBA0823537.1"/>
    <property type="molecule type" value="Genomic_DNA"/>
</dbReference>
<proteinExistence type="predicted"/>
<dbReference type="AlphaFoldDB" id="A0A7J9IN32"/>
<keyword evidence="2" id="KW-1185">Reference proteome</keyword>
<sequence length="160" mass="18692">MTFDVENTVAIEKQTIKVMEEIKEQISLLSKYFNKTLKCFSEENMVTDGCEEEGAKKTQTKDLKEEINNYVAFTLIADDKDKSDSEDFKKFNLSVSVALTRFGTKQQQSRQIWVKKGEKSLLVGYTSLKMNMVLKNLPWRWSQKEDHWKMGAESRWPFEA</sequence>